<dbReference type="GO" id="GO:0006310">
    <property type="term" value="P:DNA recombination"/>
    <property type="evidence" value="ECO:0007669"/>
    <property type="project" value="UniProtKB-KW"/>
</dbReference>
<accession>A0AAU1ZSM2</accession>
<sequence>MSFYATQLIKRKKERNKRHNTVIAPEGHLRNHILPFIGSRPAASLRRCDSTAFVDHLLSTPSLRSPRSVVQVFKTWRFLMHYLLDEDVPLPTNIVSRVELPEIDRHIEVALRPEQVAAAAAAMRQVEPRFEIAVWLGACAGLPRGEVLGLKWDHVDWSQNFLCIKEQQQHGQAAPLKTKASSATLEAAALW</sequence>
<dbReference type="Gene3D" id="1.10.443.10">
    <property type="entry name" value="Intergrase catalytic core"/>
    <property type="match status" value="1"/>
</dbReference>
<dbReference type="AlphaFoldDB" id="A0AAU1ZSM2"/>
<dbReference type="InterPro" id="IPR013762">
    <property type="entry name" value="Integrase-like_cat_sf"/>
</dbReference>
<evidence type="ECO:0000313" key="5">
    <source>
        <dbReference type="EMBL" id="WTT15406.1"/>
    </source>
</evidence>
<name>A0AAU1ZSM2_9ACTN</name>
<dbReference type="InterPro" id="IPR011010">
    <property type="entry name" value="DNA_brk_join_enz"/>
</dbReference>
<dbReference type="SUPFAM" id="SSF56349">
    <property type="entry name" value="DNA breaking-rejoining enzymes"/>
    <property type="match status" value="1"/>
</dbReference>
<evidence type="ECO:0000259" key="4">
    <source>
        <dbReference type="PROSITE" id="PS51900"/>
    </source>
</evidence>
<dbReference type="GO" id="GO:0003677">
    <property type="term" value="F:DNA binding"/>
    <property type="evidence" value="ECO:0007669"/>
    <property type="project" value="UniProtKB-UniRule"/>
</dbReference>
<feature type="domain" description="Core-binding (CB)" evidence="4">
    <location>
        <begin position="1"/>
        <end position="84"/>
    </location>
</feature>
<dbReference type="EMBL" id="CP108222">
    <property type="protein sequence ID" value="WTT15406.1"/>
    <property type="molecule type" value="Genomic_DNA"/>
</dbReference>
<evidence type="ECO:0000256" key="2">
    <source>
        <dbReference type="ARBA" id="ARBA00023172"/>
    </source>
</evidence>
<evidence type="ECO:0000256" key="1">
    <source>
        <dbReference type="ARBA" id="ARBA00023125"/>
    </source>
</evidence>
<reference evidence="5" key="1">
    <citation type="submission" date="2022-10" db="EMBL/GenBank/DDBJ databases">
        <title>The complete genomes of actinobacterial strains from the NBC collection.</title>
        <authorList>
            <person name="Joergensen T.S."/>
            <person name="Alvarez Arevalo M."/>
            <person name="Sterndorff E.B."/>
            <person name="Faurdal D."/>
            <person name="Vuksanovic O."/>
            <person name="Mourched A.-S."/>
            <person name="Charusanti P."/>
            <person name="Shaw S."/>
            <person name="Blin K."/>
            <person name="Weber T."/>
        </authorList>
    </citation>
    <scope>NUCLEOTIDE SEQUENCE</scope>
    <source>
        <strain evidence="5">NBC_00093</strain>
    </source>
</reference>
<keyword evidence="2" id="KW-0233">DNA recombination</keyword>
<dbReference type="GO" id="GO:0015074">
    <property type="term" value="P:DNA integration"/>
    <property type="evidence" value="ECO:0007669"/>
    <property type="project" value="InterPro"/>
</dbReference>
<evidence type="ECO:0000256" key="3">
    <source>
        <dbReference type="PROSITE-ProRule" id="PRU01248"/>
    </source>
</evidence>
<organism evidence="5">
    <name type="scientific">Streptomyces sp. NBC_00093</name>
    <dbReference type="NCBI Taxonomy" id="2975649"/>
    <lineage>
        <taxon>Bacteria</taxon>
        <taxon>Bacillati</taxon>
        <taxon>Actinomycetota</taxon>
        <taxon>Actinomycetes</taxon>
        <taxon>Kitasatosporales</taxon>
        <taxon>Streptomycetaceae</taxon>
        <taxon>Streptomyces</taxon>
    </lineage>
</organism>
<dbReference type="InterPro" id="IPR044068">
    <property type="entry name" value="CB"/>
</dbReference>
<keyword evidence="1 3" id="KW-0238">DNA-binding</keyword>
<gene>
    <name evidence="5" type="ORF">OHA22_07670</name>
</gene>
<proteinExistence type="predicted"/>
<dbReference type="Gene3D" id="1.10.150.130">
    <property type="match status" value="1"/>
</dbReference>
<dbReference type="PROSITE" id="PS51900">
    <property type="entry name" value="CB"/>
    <property type="match status" value="1"/>
</dbReference>
<protein>
    <recommendedName>
        <fullName evidence="4">Core-binding (CB) domain-containing protein</fullName>
    </recommendedName>
</protein>
<dbReference type="InterPro" id="IPR010998">
    <property type="entry name" value="Integrase_recombinase_N"/>
</dbReference>